<organism evidence="3 4">
    <name type="scientific">Mollisia scopiformis</name>
    <name type="common">Conifer needle endophyte fungus</name>
    <name type="synonym">Phialocephala scopiformis</name>
    <dbReference type="NCBI Taxonomy" id="149040"/>
    <lineage>
        <taxon>Eukaryota</taxon>
        <taxon>Fungi</taxon>
        <taxon>Dikarya</taxon>
        <taxon>Ascomycota</taxon>
        <taxon>Pezizomycotina</taxon>
        <taxon>Leotiomycetes</taxon>
        <taxon>Helotiales</taxon>
        <taxon>Mollisiaceae</taxon>
        <taxon>Mollisia</taxon>
    </lineage>
</organism>
<dbReference type="AlphaFoldDB" id="A0A194WYM1"/>
<protein>
    <submittedName>
        <fullName evidence="3">Uncharacterized protein</fullName>
    </submittedName>
</protein>
<sequence length="712" mass="81664">MAIRLTLKNGRNSEVPKGENVQNGKRHRSQDRHSAELPFPLAYFTRMKLSVCADVPLQIPFLDPKNFILESPSRSTLLQSRTTSDPSAPPSEPPFQYIRMANDKEGNAKHARKKPPQNPPSATPQLMNGVQDSQAVAQQNADTTSTSTPSGSENASKLIEQAIQTLTRATIISDDTDNYLRKKVKDLEVALINAAKERDEAIKEAVEIRATQGYHDAELTKAKDNHKEHVQKVKAGHQKEIEELKTTFEKEKVEYQKKIDEPTKLRQEREKLTVENKSLKKNLAAMQVTNKTLSEETEKLRKERDLLDKLCKYLKKTLCKTEAENGERGDLLKKVCERLSLEMTILQENFLALIPQYKEEQEKEPSYYHEVISLYEEETARLYKQVSDLEKDQDVKAPLVEVGVKIRNRYRVQEARTGRRDEDDQLAVDEGNQAAHGQNGPADKAVFDLGRWTEKQYGTTLKNVYRSKLDGYDEAMKKYNQVLKYWSWLNCSQPTACTFTHYYRANLLMETMLLVIGSEDGHDPDGDSNLREKFDFFYDRLERLLEEIMRINELGELKVDIFNSLQMQALGSSTTFHWSYMHDKASPTGFSYMSVRYPDIMKEGWFELGRYAQTVWSVTYHDPADGKKPVEKKRRKKLARKTYASVAASQDFDDIQDPYRPYVEVLYEETEEQVGEVFDETGVWEAVGQVEEGFIGACQELDASTANHFNGL</sequence>
<name>A0A194WYM1_MOLSC</name>
<keyword evidence="1" id="KW-0175">Coiled coil</keyword>
<dbReference type="InParanoid" id="A0A194WYM1"/>
<feature type="compositionally biased region" description="Polar residues" evidence="2">
    <location>
        <begin position="123"/>
        <end position="155"/>
    </location>
</feature>
<evidence type="ECO:0000256" key="2">
    <source>
        <dbReference type="SAM" id="MobiDB-lite"/>
    </source>
</evidence>
<accession>A0A194WYM1</accession>
<dbReference type="KEGG" id="psco:LY89DRAFT_721837"/>
<feature type="region of interest" description="Disordered" evidence="2">
    <location>
        <begin position="77"/>
        <end position="155"/>
    </location>
</feature>
<reference evidence="3 4" key="1">
    <citation type="submission" date="2015-10" db="EMBL/GenBank/DDBJ databases">
        <title>Full genome of DAOMC 229536 Phialocephala scopiformis, a fungal endophyte of spruce producing the potent anti-insectan compound rugulosin.</title>
        <authorList>
            <consortium name="DOE Joint Genome Institute"/>
            <person name="Walker A.K."/>
            <person name="Frasz S.L."/>
            <person name="Seifert K.A."/>
            <person name="Miller J.D."/>
            <person name="Mondo S.J."/>
            <person name="Labutti K."/>
            <person name="Lipzen A."/>
            <person name="Dockter R."/>
            <person name="Kennedy M."/>
            <person name="Grigoriev I.V."/>
            <person name="Spatafora J.W."/>
        </authorList>
    </citation>
    <scope>NUCLEOTIDE SEQUENCE [LARGE SCALE GENOMIC DNA]</scope>
    <source>
        <strain evidence="3 4">CBS 120377</strain>
    </source>
</reference>
<feature type="coiled-coil region" evidence="1">
    <location>
        <begin position="184"/>
        <end position="310"/>
    </location>
</feature>
<dbReference type="OrthoDB" id="3565171at2759"/>
<dbReference type="GeneID" id="28828403"/>
<evidence type="ECO:0000313" key="4">
    <source>
        <dbReference type="Proteomes" id="UP000070700"/>
    </source>
</evidence>
<gene>
    <name evidence="3" type="ORF">LY89DRAFT_721837</name>
</gene>
<dbReference type="Proteomes" id="UP000070700">
    <property type="component" value="Unassembled WGS sequence"/>
</dbReference>
<evidence type="ECO:0000313" key="3">
    <source>
        <dbReference type="EMBL" id="KUJ13045.1"/>
    </source>
</evidence>
<keyword evidence="4" id="KW-1185">Reference proteome</keyword>
<feature type="region of interest" description="Disordered" evidence="2">
    <location>
        <begin position="1"/>
        <end position="33"/>
    </location>
</feature>
<dbReference type="RefSeq" id="XP_018067400.1">
    <property type="nucleotide sequence ID" value="XM_018218677.1"/>
</dbReference>
<evidence type="ECO:0000256" key="1">
    <source>
        <dbReference type="SAM" id="Coils"/>
    </source>
</evidence>
<dbReference type="EMBL" id="KQ947423">
    <property type="protein sequence ID" value="KUJ13045.1"/>
    <property type="molecule type" value="Genomic_DNA"/>
</dbReference>
<proteinExistence type="predicted"/>